<feature type="region of interest" description="Disordered" evidence="2">
    <location>
        <begin position="335"/>
        <end position="375"/>
    </location>
</feature>
<dbReference type="Proteomes" id="UP001465755">
    <property type="component" value="Unassembled WGS sequence"/>
</dbReference>
<dbReference type="GO" id="GO:0005768">
    <property type="term" value="C:endosome"/>
    <property type="evidence" value="ECO:0007669"/>
    <property type="project" value="TreeGrafter"/>
</dbReference>
<feature type="region of interest" description="Disordered" evidence="2">
    <location>
        <begin position="520"/>
        <end position="547"/>
    </location>
</feature>
<dbReference type="GO" id="GO:0000149">
    <property type="term" value="F:SNARE binding"/>
    <property type="evidence" value="ECO:0007669"/>
    <property type="project" value="TreeGrafter"/>
</dbReference>
<feature type="region of interest" description="Disordered" evidence="2">
    <location>
        <begin position="95"/>
        <end position="127"/>
    </location>
</feature>
<feature type="compositionally biased region" description="Polar residues" evidence="2">
    <location>
        <begin position="239"/>
        <end position="251"/>
    </location>
</feature>
<feature type="compositionally biased region" description="Polar residues" evidence="2">
    <location>
        <begin position="361"/>
        <end position="373"/>
    </location>
</feature>
<evidence type="ECO:0000256" key="1">
    <source>
        <dbReference type="ARBA" id="ARBA00023054"/>
    </source>
</evidence>
<evidence type="ECO:0000313" key="4">
    <source>
        <dbReference type="Proteomes" id="UP001465755"/>
    </source>
</evidence>
<dbReference type="PANTHER" id="PTHR15157:SF5">
    <property type="entry name" value="UV RADIATION RESISTANCE-ASSOCIATED GENE PROTEIN"/>
    <property type="match status" value="1"/>
</dbReference>
<gene>
    <name evidence="3" type="ORF">WJX73_000217</name>
</gene>
<keyword evidence="1" id="KW-0175">Coiled coil</keyword>
<proteinExistence type="predicted"/>
<name>A0AAW1PM26_9CHLO</name>
<evidence type="ECO:0000313" key="3">
    <source>
        <dbReference type="EMBL" id="KAK9809465.1"/>
    </source>
</evidence>
<evidence type="ECO:0000256" key="2">
    <source>
        <dbReference type="SAM" id="MobiDB-lite"/>
    </source>
</evidence>
<protein>
    <recommendedName>
        <fullName evidence="5">UV radiation resistance-associated gene protein</fullName>
    </recommendedName>
</protein>
<dbReference type="GO" id="GO:0035493">
    <property type="term" value="P:SNARE complex assembly"/>
    <property type="evidence" value="ECO:0007669"/>
    <property type="project" value="TreeGrafter"/>
</dbReference>
<feature type="compositionally biased region" description="Polar residues" evidence="2">
    <location>
        <begin position="104"/>
        <end position="119"/>
    </location>
</feature>
<dbReference type="PANTHER" id="PTHR15157">
    <property type="entry name" value="UV RADIATION RESISTANCE-ASSOCIATED GENE PROTEIN"/>
    <property type="match status" value="1"/>
</dbReference>
<feature type="region of interest" description="Disordered" evidence="2">
    <location>
        <begin position="233"/>
        <end position="278"/>
    </location>
</feature>
<dbReference type="GO" id="GO:0000323">
    <property type="term" value="C:lytic vacuole"/>
    <property type="evidence" value="ECO:0007669"/>
    <property type="project" value="TreeGrafter"/>
</dbReference>
<reference evidence="3 4" key="1">
    <citation type="journal article" date="2024" name="Nat. Commun.">
        <title>Phylogenomics reveals the evolutionary origins of lichenization in chlorophyte algae.</title>
        <authorList>
            <person name="Puginier C."/>
            <person name="Libourel C."/>
            <person name="Otte J."/>
            <person name="Skaloud P."/>
            <person name="Haon M."/>
            <person name="Grisel S."/>
            <person name="Petersen M."/>
            <person name="Berrin J.G."/>
            <person name="Delaux P.M."/>
            <person name="Dal Grande F."/>
            <person name="Keller J."/>
        </authorList>
    </citation>
    <scope>NUCLEOTIDE SEQUENCE [LARGE SCALE GENOMIC DNA]</scope>
    <source>
        <strain evidence="3 4">SAG 2036</strain>
    </source>
</reference>
<dbReference type="AlphaFoldDB" id="A0AAW1PM26"/>
<feature type="region of interest" description="Disordered" evidence="2">
    <location>
        <begin position="145"/>
        <end position="164"/>
    </location>
</feature>
<evidence type="ECO:0008006" key="5">
    <source>
        <dbReference type="Google" id="ProtNLM"/>
    </source>
</evidence>
<accession>A0AAW1PM26</accession>
<keyword evidence="4" id="KW-1185">Reference proteome</keyword>
<sequence>MSADPSAPRPHKRLRHIRSLHVRNFSGLNGSAQPLSESNGVCFVLWSHILPNNTEGEARGLKCVYASEAVYGTSAPEWAPLDLTHLCHEDDQLARVSGEDRAQQQDNAQLSDTDAQSPAQCRGKPAHVNGREGLRVLTHRGDSAESLKALDADDESAGTEKSSEQATRAALACCTAMKLPGKLHLAFSIALDDMQCIAGDFSDLADLDPAYPPNTLLVEMADGIYAEPGLLTADASLPSEPSTARPQQTPKASRRRSAAGTPVHATPPASLPDEPQGALPGVLRALLWRSPAPEGSQRGADESLMSHHTRTASSESALAEAVGTPEPAIRFLQAQGAPPSPHRMATQSQQEASPGFLSPISGLSPQGSWQNVSHAAAPDTQALELASLEAGLQSLVAAQTVLSQRKQHCQTLHHRLHQALHAREAAQKQQDALHAARHQAAHEALQTATKRLGVAERMLQDQGRKERWGKLRAQLTGRRCLLAASLANLFSLGPQAVLEPQPPPEGYVWDLLDDSWSGAPSAPLAERGPITATPSAEPPLPQKSVQDRRMEQLERLATSWFHGGAEAASSSDGASQSAQNSASAMYRETAMLSIGGLYLSPQLYQARGDDDTANPLDNDPEQIRKTASALGYVAHILALLGPYLDVPLRYPLKAAASQSAVLDAAAPAGRSGVMRQHLASDSGRAMVLLSRTQSRITEAELANMTPTPTEFPLYCTDPSQRTRFAYAAYLLNKDVEQLLDAHGLASVGPSALLANLYKLLSAAASGLPTQSQMLY</sequence>
<feature type="region of interest" description="Disordered" evidence="2">
    <location>
        <begin position="292"/>
        <end position="322"/>
    </location>
</feature>
<comment type="caution">
    <text evidence="3">The sequence shown here is derived from an EMBL/GenBank/DDBJ whole genome shotgun (WGS) entry which is preliminary data.</text>
</comment>
<dbReference type="EMBL" id="JALJOQ010000019">
    <property type="protein sequence ID" value="KAK9809465.1"/>
    <property type="molecule type" value="Genomic_DNA"/>
</dbReference>
<organism evidence="3 4">
    <name type="scientific">Symbiochloris irregularis</name>
    <dbReference type="NCBI Taxonomy" id="706552"/>
    <lineage>
        <taxon>Eukaryota</taxon>
        <taxon>Viridiplantae</taxon>
        <taxon>Chlorophyta</taxon>
        <taxon>core chlorophytes</taxon>
        <taxon>Trebouxiophyceae</taxon>
        <taxon>Trebouxiales</taxon>
        <taxon>Trebouxiaceae</taxon>
        <taxon>Symbiochloris</taxon>
    </lineage>
</organism>